<dbReference type="PANTHER" id="PTHR35565">
    <property type="entry name" value="CYTOPLASMIC PROTEIN-RELATED"/>
    <property type="match status" value="1"/>
</dbReference>
<dbReference type="PANTHER" id="PTHR35565:SF3">
    <property type="entry name" value="TYPE VI SECRETION SYSTEM SHEATH PROTEIN TSSC1"/>
    <property type="match status" value="1"/>
</dbReference>
<feature type="region of interest" description="Disordered" evidence="1">
    <location>
        <begin position="430"/>
        <end position="452"/>
    </location>
</feature>
<dbReference type="InterPro" id="IPR044031">
    <property type="entry name" value="TssC1_N"/>
</dbReference>
<evidence type="ECO:0000256" key="1">
    <source>
        <dbReference type="SAM" id="MobiDB-lite"/>
    </source>
</evidence>
<dbReference type="RefSeq" id="WP_261758344.1">
    <property type="nucleotide sequence ID" value="NZ_CP104562.2"/>
</dbReference>
<feature type="domain" description="TssC1 N-terminal" evidence="2">
    <location>
        <begin position="127"/>
        <end position="393"/>
    </location>
</feature>
<dbReference type="Proteomes" id="UP001064933">
    <property type="component" value="Chromosome"/>
</dbReference>
<evidence type="ECO:0000313" key="4">
    <source>
        <dbReference type="Proteomes" id="UP001064933"/>
    </source>
</evidence>
<reference evidence="3" key="1">
    <citation type="submission" date="2022-10" db="EMBL/GenBank/DDBJ databases">
        <title>Characterization and whole genome sequencing of a new Roseateles species, isolated from fresh water.</title>
        <authorList>
            <person name="Guliayeva D.Y."/>
            <person name="Akhremchuk A.E."/>
            <person name="Sikolenko M.A."/>
            <person name="Valentovich L.N."/>
            <person name="Sidarenka A.V."/>
        </authorList>
    </citation>
    <scope>NUCLEOTIDE SEQUENCE</scope>
    <source>
        <strain evidence="3">BIM B-1768</strain>
    </source>
</reference>
<keyword evidence="4" id="KW-1185">Reference proteome</keyword>
<feature type="region of interest" description="Disordered" evidence="1">
    <location>
        <begin position="488"/>
        <end position="523"/>
    </location>
</feature>
<sequence length="536" mass="56664">MAEAHPETARDPDRGPDHDHDLEPYGRIDQDLPAWADDRPTRIALIGHFSGQPTAAKANGLPLRAWRVDRDRFDTVMAAIAPQMSWDEGAMASPSQPALVFSDLDGFHPDSLQRLVNPAVGSADGEALRRLLHDPALQALESLWRGVDWLIQRLSTGADLELHLIDMDRAALTESLAAERLTESSLYQTLVATPAQDHRGGYTHVALCMPLAFNRQDLAVAGRAALIARHAGACLLAELQTGPLETPSDPPDTSLMAALDALRSSEQASHLALLSPRWLLRHAYGRRGEPVQAASFEELRSAADVPSLLWGSPVWPALCVLGADPPEGAQDTAVGALTVDGLPQAWFRDASGDVVAVPCTERLISSQTAAQWLALGIHALMAHRGAPAARWCGLATLNGQPLPRCGHGRRPLFTDIQSTVQVSLNARHMAPASDASAKDEENETPASASASASTWASSLSSTSTTSASASSASSLPSAWEADAFASSLGDATTSVDDSAALTSSTSSTPPTTVPEADAGQDDDLAALLASFKRQDT</sequence>
<protein>
    <submittedName>
        <fullName evidence="3">Type VI secretion system contractile sheath large subunit</fullName>
    </submittedName>
</protein>
<gene>
    <name evidence="3" type="ORF">N4261_00910</name>
</gene>
<name>A0ABY6B5J6_9BURK</name>
<organism evidence="3 4">
    <name type="scientific">Roseateles amylovorans</name>
    <dbReference type="NCBI Taxonomy" id="2978473"/>
    <lineage>
        <taxon>Bacteria</taxon>
        <taxon>Pseudomonadati</taxon>
        <taxon>Pseudomonadota</taxon>
        <taxon>Betaproteobacteria</taxon>
        <taxon>Burkholderiales</taxon>
        <taxon>Sphaerotilaceae</taxon>
        <taxon>Roseateles</taxon>
    </lineage>
</organism>
<evidence type="ECO:0000313" key="3">
    <source>
        <dbReference type="EMBL" id="UXH78530.1"/>
    </source>
</evidence>
<proteinExistence type="predicted"/>
<dbReference type="Pfam" id="PF05943">
    <property type="entry name" value="VipB"/>
    <property type="match status" value="1"/>
</dbReference>
<accession>A0ABY6B5J6</accession>
<dbReference type="InterPro" id="IPR010269">
    <property type="entry name" value="T6SS_TssC-like"/>
</dbReference>
<dbReference type="EMBL" id="CP104562">
    <property type="protein sequence ID" value="UXH78530.1"/>
    <property type="molecule type" value="Genomic_DNA"/>
</dbReference>
<feature type="compositionally biased region" description="Low complexity" evidence="1">
    <location>
        <begin position="490"/>
        <end position="517"/>
    </location>
</feature>
<feature type="region of interest" description="Disordered" evidence="1">
    <location>
        <begin position="1"/>
        <end position="33"/>
    </location>
</feature>
<evidence type="ECO:0000259" key="2">
    <source>
        <dbReference type="Pfam" id="PF05943"/>
    </source>
</evidence>